<accession>A0A0P5YB94</accession>
<dbReference type="AlphaFoldDB" id="A0A0P5YB94"/>
<name>A0A0P5YB94_9CRUS</name>
<dbReference type="EMBL" id="GDIQ01082568">
    <property type="protein sequence ID" value="JAN12169.1"/>
    <property type="molecule type" value="Transcribed_RNA"/>
</dbReference>
<reference evidence="1" key="1">
    <citation type="submission" date="2015-10" db="EMBL/GenBank/DDBJ databases">
        <title>EvidentialGene: Evidence-directed Construction of Complete mRNA Transcriptomes without Genomes.</title>
        <authorList>
            <person name="Gilbert D.G."/>
        </authorList>
    </citation>
    <scope>NUCLEOTIDE SEQUENCE</scope>
</reference>
<protein>
    <submittedName>
        <fullName evidence="1">Uncharacterized protein</fullName>
    </submittedName>
</protein>
<proteinExistence type="predicted"/>
<evidence type="ECO:0000313" key="1">
    <source>
        <dbReference type="EMBL" id="JAN12169.1"/>
    </source>
</evidence>
<sequence length="46" mass="5493">MFFISWVFPIVFPNFSIDKNSRLILKPHFPFITYINFKTLVCAILL</sequence>
<organism evidence="1">
    <name type="scientific">Daphnia magna</name>
    <dbReference type="NCBI Taxonomy" id="35525"/>
    <lineage>
        <taxon>Eukaryota</taxon>
        <taxon>Metazoa</taxon>
        <taxon>Ecdysozoa</taxon>
        <taxon>Arthropoda</taxon>
        <taxon>Crustacea</taxon>
        <taxon>Branchiopoda</taxon>
        <taxon>Diplostraca</taxon>
        <taxon>Cladocera</taxon>
        <taxon>Anomopoda</taxon>
        <taxon>Daphniidae</taxon>
        <taxon>Daphnia</taxon>
    </lineage>
</organism>